<dbReference type="RefSeq" id="XP_022111166.1">
    <property type="nucleotide sequence ID" value="XM_022255474.1"/>
</dbReference>
<dbReference type="AlphaFoldDB" id="A0A8B8A5E1"/>
<dbReference type="Proteomes" id="UP000694845">
    <property type="component" value="Unplaced"/>
</dbReference>
<protein>
    <submittedName>
        <fullName evidence="2">Uncharacterized protein LOC110990463</fullName>
    </submittedName>
</protein>
<dbReference type="InterPro" id="IPR043502">
    <property type="entry name" value="DNA/RNA_pol_sf"/>
</dbReference>
<dbReference type="PANTHER" id="PTHR47331:SF1">
    <property type="entry name" value="GAG-LIKE PROTEIN"/>
    <property type="match status" value="1"/>
</dbReference>
<dbReference type="SUPFAM" id="SSF56672">
    <property type="entry name" value="DNA/RNA polymerases"/>
    <property type="match status" value="1"/>
</dbReference>
<dbReference type="CDD" id="cd01644">
    <property type="entry name" value="RT_pepA17"/>
    <property type="match status" value="1"/>
</dbReference>
<dbReference type="OMA" id="GHEYPRA"/>
<name>A0A8B8A5E1_ACAPL</name>
<accession>A0A8B8A5E1</accession>
<proteinExistence type="predicted"/>
<organism evidence="1 2">
    <name type="scientific">Acanthaster planci</name>
    <name type="common">Crown-of-thorns starfish</name>
    <dbReference type="NCBI Taxonomy" id="133434"/>
    <lineage>
        <taxon>Eukaryota</taxon>
        <taxon>Metazoa</taxon>
        <taxon>Echinodermata</taxon>
        <taxon>Eleutherozoa</taxon>
        <taxon>Asterozoa</taxon>
        <taxon>Asteroidea</taxon>
        <taxon>Valvatacea</taxon>
        <taxon>Valvatida</taxon>
        <taxon>Acanthasteridae</taxon>
        <taxon>Acanthaster</taxon>
    </lineage>
</organism>
<reference evidence="2" key="1">
    <citation type="submission" date="2025-08" db="UniProtKB">
        <authorList>
            <consortium name="RefSeq"/>
        </authorList>
    </citation>
    <scope>IDENTIFICATION</scope>
</reference>
<evidence type="ECO:0000313" key="1">
    <source>
        <dbReference type="Proteomes" id="UP000694845"/>
    </source>
</evidence>
<dbReference type="GeneID" id="110990463"/>
<dbReference type="KEGG" id="aplc:110990463"/>
<dbReference type="PANTHER" id="PTHR47331">
    <property type="entry name" value="PHD-TYPE DOMAIN-CONTAINING PROTEIN"/>
    <property type="match status" value="1"/>
</dbReference>
<dbReference type="OrthoDB" id="5984724at2759"/>
<keyword evidence="1" id="KW-1185">Reference proteome</keyword>
<evidence type="ECO:0000313" key="2">
    <source>
        <dbReference type="RefSeq" id="XP_022111166.1"/>
    </source>
</evidence>
<gene>
    <name evidence="2" type="primary">LOC110990463</name>
</gene>
<sequence length="216" mass="24151">MRKVFDCAARFKGTSLNDNLLQGPDFTNSLVGVLTRFRQETVALVADIEAMFHQVRVPPRDSNALRFLWWPDHDLLKDPTDFQMRVHLFGAMSSPSCAGFALRKTAKDYGAVYGEVATRAVHDSFYVDDLLVSVSNAEAGINLACQLIGLLNKGGFRLGKCNNREVLTAIPADERAPSVFDLDLDHLPYERTLGIHWNAEADTFQFMTTLKDRPTT</sequence>